<accession>A0A0F8Z396</accession>
<name>A0A0F8Z396_9ZZZZ</name>
<evidence type="ECO:0000313" key="1">
    <source>
        <dbReference type="EMBL" id="KKK88237.1"/>
    </source>
</evidence>
<comment type="caution">
    <text evidence="1">The sequence shown here is derived from an EMBL/GenBank/DDBJ whole genome shotgun (WGS) entry which is preliminary data.</text>
</comment>
<proteinExistence type="predicted"/>
<dbReference type="AlphaFoldDB" id="A0A0F8Z396"/>
<evidence type="ECO:0008006" key="2">
    <source>
        <dbReference type="Google" id="ProtNLM"/>
    </source>
</evidence>
<reference evidence="1" key="1">
    <citation type="journal article" date="2015" name="Nature">
        <title>Complex archaea that bridge the gap between prokaryotes and eukaryotes.</title>
        <authorList>
            <person name="Spang A."/>
            <person name="Saw J.H."/>
            <person name="Jorgensen S.L."/>
            <person name="Zaremba-Niedzwiedzka K."/>
            <person name="Martijn J."/>
            <person name="Lind A.E."/>
            <person name="van Eijk R."/>
            <person name="Schleper C."/>
            <person name="Guy L."/>
            <person name="Ettema T.J."/>
        </authorList>
    </citation>
    <scope>NUCLEOTIDE SEQUENCE</scope>
</reference>
<feature type="non-terminal residue" evidence="1">
    <location>
        <position position="1"/>
    </location>
</feature>
<dbReference type="EMBL" id="LAZR01050046">
    <property type="protein sequence ID" value="KKK88237.1"/>
    <property type="molecule type" value="Genomic_DNA"/>
</dbReference>
<gene>
    <name evidence="1" type="ORF">LCGC14_2745190</name>
</gene>
<sequence>IPMSYLLDREGKIIAQSLRGEQLGNKLEEIFNP</sequence>
<organism evidence="1">
    <name type="scientific">marine sediment metagenome</name>
    <dbReference type="NCBI Taxonomy" id="412755"/>
    <lineage>
        <taxon>unclassified sequences</taxon>
        <taxon>metagenomes</taxon>
        <taxon>ecological metagenomes</taxon>
    </lineage>
</organism>
<protein>
    <recommendedName>
        <fullName evidence="2">TlpA family protein disulfide reductase</fullName>
    </recommendedName>
</protein>